<name>A0AAP2Z8F4_9EURY</name>
<feature type="domain" description="DUF4440" evidence="1">
    <location>
        <begin position="28"/>
        <end position="117"/>
    </location>
</feature>
<dbReference type="EMBL" id="JAOPJZ010000002">
    <property type="protein sequence ID" value="MCU4751294.1"/>
    <property type="molecule type" value="Genomic_DNA"/>
</dbReference>
<dbReference type="RefSeq" id="WP_342806913.1">
    <property type="nucleotide sequence ID" value="NZ_JAOPJZ010000002.1"/>
</dbReference>
<dbReference type="Proteomes" id="UP001321047">
    <property type="component" value="Unassembled WGS sequence"/>
</dbReference>
<gene>
    <name evidence="2" type="ORF">OB919_04730</name>
</gene>
<dbReference type="InterPro" id="IPR027843">
    <property type="entry name" value="DUF4440"/>
</dbReference>
<dbReference type="AlphaFoldDB" id="A0AAP2Z8F4"/>
<evidence type="ECO:0000313" key="3">
    <source>
        <dbReference type="Proteomes" id="UP001321047"/>
    </source>
</evidence>
<comment type="caution">
    <text evidence="2">The sequence shown here is derived from an EMBL/GenBank/DDBJ whole genome shotgun (WGS) entry which is preliminary data.</text>
</comment>
<dbReference type="SUPFAM" id="SSF54427">
    <property type="entry name" value="NTF2-like"/>
    <property type="match status" value="1"/>
</dbReference>
<reference evidence="2 3" key="1">
    <citation type="submission" date="2022-09" db="EMBL/GenBank/DDBJ databases">
        <title>Enrichment on poylsaccharides allowed isolation of novel metabolic and taxonomic groups of Haloarchaea.</title>
        <authorList>
            <person name="Sorokin D.Y."/>
            <person name="Elcheninov A.G."/>
            <person name="Khizhniak T.V."/>
            <person name="Kolganova T.V."/>
            <person name="Kublanov I.V."/>
        </authorList>
    </citation>
    <scope>NUCLEOTIDE SEQUENCE [LARGE SCALE GENOMIC DNA]</scope>
    <source>
        <strain evidence="2 3">AArc-curdl1</strain>
    </source>
</reference>
<protein>
    <submittedName>
        <fullName evidence="2">Nuclear transport factor 2 family protein</fullName>
    </submittedName>
</protein>
<organism evidence="2 3">
    <name type="scientific">Natronosalvus hydrolyticus</name>
    <dbReference type="NCBI Taxonomy" id="2979988"/>
    <lineage>
        <taxon>Archaea</taxon>
        <taxon>Methanobacteriati</taxon>
        <taxon>Methanobacteriota</taxon>
        <taxon>Stenosarchaea group</taxon>
        <taxon>Halobacteria</taxon>
        <taxon>Halobacteriales</taxon>
        <taxon>Natrialbaceae</taxon>
        <taxon>Natronosalvus</taxon>
    </lineage>
</organism>
<keyword evidence="3" id="KW-1185">Reference proteome</keyword>
<dbReference type="Gene3D" id="3.10.450.50">
    <property type="match status" value="1"/>
</dbReference>
<dbReference type="InterPro" id="IPR032710">
    <property type="entry name" value="NTF2-like_dom_sf"/>
</dbReference>
<evidence type="ECO:0000259" key="1">
    <source>
        <dbReference type="Pfam" id="PF14534"/>
    </source>
</evidence>
<proteinExistence type="predicted"/>
<accession>A0AAP2Z8F4</accession>
<dbReference type="Pfam" id="PF14534">
    <property type="entry name" value="DUF4440"/>
    <property type="match status" value="1"/>
</dbReference>
<sequence length="143" mass="16355">MTNRTNVDTGREIRRVHTVLEDLYGGIRGDPSPVADALASSFTYVAPDGTVHDREDTLETWRNASGEYDDSTPPYTVDVRAVERRGSIYDVHLMTYERRERIDGDWSTLTSSVWLRETSDTLTGLEWLHLHESRRGDVELNDL</sequence>
<evidence type="ECO:0000313" key="2">
    <source>
        <dbReference type="EMBL" id="MCU4751294.1"/>
    </source>
</evidence>